<dbReference type="Proteomes" id="UP000266723">
    <property type="component" value="Unassembled WGS sequence"/>
</dbReference>
<dbReference type="EMBL" id="QGKV02000759">
    <property type="protein sequence ID" value="KAF3563356.1"/>
    <property type="molecule type" value="Genomic_DNA"/>
</dbReference>
<evidence type="ECO:0000313" key="2">
    <source>
        <dbReference type="Proteomes" id="UP000266723"/>
    </source>
</evidence>
<organism evidence="1 2">
    <name type="scientific">Brassica cretica</name>
    <name type="common">Mustard</name>
    <dbReference type="NCBI Taxonomy" id="69181"/>
    <lineage>
        <taxon>Eukaryota</taxon>
        <taxon>Viridiplantae</taxon>
        <taxon>Streptophyta</taxon>
        <taxon>Embryophyta</taxon>
        <taxon>Tracheophyta</taxon>
        <taxon>Spermatophyta</taxon>
        <taxon>Magnoliopsida</taxon>
        <taxon>eudicotyledons</taxon>
        <taxon>Gunneridae</taxon>
        <taxon>Pentapetalae</taxon>
        <taxon>rosids</taxon>
        <taxon>malvids</taxon>
        <taxon>Brassicales</taxon>
        <taxon>Brassicaceae</taxon>
        <taxon>Brassiceae</taxon>
        <taxon>Brassica</taxon>
    </lineage>
</organism>
<keyword evidence="2" id="KW-1185">Reference proteome</keyword>
<evidence type="ECO:0000313" key="1">
    <source>
        <dbReference type="EMBL" id="KAF3563356.1"/>
    </source>
</evidence>
<sequence>MEEVFYKKIKVAWSLIYTLPGVPPPIRRSVLDSYVDTPFADEIPLIEMARKFSFPNMRLYPERTPGSHHMQGFQLNSNRLSRNARFHQKKVAILKCNTMTAISAFKRSMLPNGNLYKELTKYMVVVRSWCNADLIGVKGNQQMIGLFRTGVAILEDVGNFIKV</sequence>
<proteinExistence type="predicted"/>
<protein>
    <submittedName>
        <fullName evidence="1">Uncharacterized protein</fullName>
    </submittedName>
</protein>
<gene>
    <name evidence="1" type="ORF">DY000_02013448</name>
</gene>
<name>A0ABQ7CUU1_BRACR</name>
<comment type="caution">
    <text evidence="1">The sequence shown here is derived from an EMBL/GenBank/DDBJ whole genome shotgun (WGS) entry which is preliminary data.</text>
</comment>
<accession>A0ABQ7CUU1</accession>
<reference evidence="1 2" key="1">
    <citation type="journal article" date="2020" name="BMC Genomics">
        <title>Intraspecific diversification of the crop wild relative Brassica cretica Lam. using demographic model selection.</title>
        <authorList>
            <person name="Kioukis A."/>
            <person name="Michalopoulou V.A."/>
            <person name="Briers L."/>
            <person name="Pirintsos S."/>
            <person name="Studholme D.J."/>
            <person name="Pavlidis P."/>
            <person name="Sarris P.F."/>
        </authorList>
    </citation>
    <scope>NUCLEOTIDE SEQUENCE [LARGE SCALE GENOMIC DNA]</scope>
    <source>
        <strain evidence="2">cv. PFS-1207/04</strain>
    </source>
</reference>